<proteinExistence type="predicted"/>
<name>A0A085LSB0_9BILA</name>
<dbReference type="EMBL" id="KL363312">
    <property type="protein sequence ID" value="KFD47856.1"/>
    <property type="molecule type" value="Genomic_DNA"/>
</dbReference>
<dbReference type="AlphaFoldDB" id="A0A085LSB0"/>
<gene>
    <name evidence="1" type="ORF">M513_11270</name>
</gene>
<protein>
    <submittedName>
        <fullName evidence="1">Uncharacterized protein</fullName>
    </submittedName>
</protein>
<evidence type="ECO:0000313" key="1">
    <source>
        <dbReference type="EMBL" id="KFD47856.1"/>
    </source>
</evidence>
<accession>A0A085LSB0</accession>
<organism evidence="1 2">
    <name type="scientific">Trichuris suis</name>
    <name type="common">pig whipworm</name>
    <dbReference type="NCBI Taxonomy" id="68888"/>
    <lineage>
        <taxon>Eukaryota</taxon>
        <taxon>Metazoa</taxon>
        <taxon>Ecdysozoa</taxon>
        <taxon>Nematoda</taxon>
        <taxon>Enoplea</taxon>
        <taxon>Dorylaimia</taxon>
        <taxon>Trichinellida</taxon>
        <taxon>Trichuridae</taxon>
        <taxon>Trichuris</taxon>
    </lineage>
</organism>
<keyword evidence="2" id="KW-1185">Reference proteome</keyword>
<reference evidence="1 2" key="1">
    <citation type="journal article" date="2014" name="Nat. Genet.">
        <title>Genome and transcriptome of the porcine whipworm Trichuris suis.</title>
        <authorList>
            <person name="Jex A.R."/>
            <person name="Nejsum P."/>
            <person name="Schwarz E.M."/>
            <person name="Hu L."/>
            <person name="Young N.D."/>
            <person name="Hall R.S."/>
            <person name="Korhonen P.K."/>
            <person name="Liao S."/>
            <person name="Thamsborg S."/>
            <person name="Xia J."/>
            <person name="Xu P."/>
            <person name="Wang S."/>
            <person name="Scheerlinck J.P."/>
            <person name="Hofmann A."/>
            <person name="Sternberg P.W."/>
            <person name="Wang J."/>
            <person name="Gasser R.B."/>
        </authorList>
    </citation>
    <scope>NUCLEOTIDE SEQUENCE [LARGE SCALE GENOMIC DNA]</scope>
    <source>
        <strain evidence="1">DCEP-RM93M</strain>
    </source>
</reference>
<evidence type="ECO:0000313" key="2">
    <source>
        <dbReference type="Proteomes" id="UP000030764"/>
    </source>
</evidence>
<dbReference type="Proteomes" id="UP000030764">
    <property type="component" value="Unassembled WGS sequence"/>
</dbReference>
<sequence>MSAEVDPLEGVSSDVVSSKSNFASSVGGGINSLIGAVLRVAWTFGHVASSPVSFFFCCQEEP</sequence>